<comment type="caution">
    <text evidence="2">The sequence shown here is derived from an EMBL/GenBank/DDBJ whole genome shotgun (WGS) entry which is preliminary data.</text>
</comment>
<dbReference type="EMBL" id="NDXW01000003">
    <property type="protein sequence ID" value="RDH41833.1"/>
    <property type="molecule type" value="Genomic_DNA"/>
</dbReference>
<dbReference type="EMBL" id="NDXW01000002">
    <property type="protein sequence ID" value="RDH41864.1"/>
    <property type="molecule type" value="Genomic_DNA"/>
</dbReference>
<dbReference type="AlphaFoldDB" id="A0A4P9VHK9"/>
<evidence type="ECO:0000313" key="4">
    <source>
        <dbReference type="Proteomes" id="UP000257039"/>
    </source>
</evidence>
<dbReference type="RefSeq" id="WP_094786863.1">
    <property type="nucleotide sequence ID" value="NZ_NDXW01000001.1"/>
</dbReference>
<evidence type="ECO:0000313" key="3">
    <source>
        <dbReference type="EMBL" id="RDH43551.1"/>
    </source>
</evidence>
<protein>
    <recommendedName>
        <fullName evidence="5">IS66 family insertion sequence element accessory protein TnpB</fullName>
    </recommendedName>
</protein>
<dbReference type="Proteomes" id="UP000257039">
    <property type="component" value="Unassembled WGS sequence"/>
</dbReference>
<evidence type="ECO:0008006" key="5">
    <source>
        <dbReference type="Google" id="ProtNLM"/>
    </source>
</evidence>
<accession>A0A4P9VHK9</accession>
<dbReference type="EMBL" id="NDXW01000001">
    <property type="protein sequence ID" value="RDH43551.1"/>
    <property type="molecule type" value="Genomic_DNA"/>
</dbReference>
<dbReference type="NCBIfam" id="NF047593">
    <property type="entry name" value="IS66_ISAeme5_TnpA"/>
    <property type="match status" value="1"/>
</dbReference>
<proteinExistence type="predicted"/>
<evidence type="ECO:0000313" key="1">
    <source>
        <dbReference type="EMBL" id="RDH41833.1"/>
    </source>
</evidence>
<name>A0A4P9VHK9_9GAMM</name>
<gene>
    <name evidence="3" type="ORF">B9G39_08900</name>
    <name evidence="2" type="ORF">B9G39_25930</name>
    <name evidence="1" type="ORF">B9G39_26790</name>
</gene>
<sequence>MKRRTAEEWQSLLDQQAASGLSAAAFCREHKLCPKYFSLRKRQLRHSPSPQQGFIQAHVMASSDDDVLSIRYGKTELRLNPGVSPTWLAALLKQLA</sequence>
<evidence type="ECO:0000313" key="2">
    <source>
        <dbReference type="EMBL" id="RDH41864.1"/>
    </source>
</evidence>
<reference evidence="2 4" key="1">
    <citation type="submission" date="2017-04" db="EMBL/GenBank/DDBJ databases">
        <title>Draft genome sequence of Zooshikella ganghwensis VG4 isolated from Red Sea sediments.</title>
        <authorList>
            <person name="Rehman Z."/>
            <person name="Alam I."/>
            <person name="Kamau A."/>
            <person name="Bajic V."/>
            <person name="Leiknes T."/>
        </authorList>
    </citation>
    <scope>NUCLEOTIDE SEQUENCE [LARGE SCALE GENOMIC DNA]</scope>
    <source>
        <strain evidence="2 4">VG4</strain>
    </source>
</reference>
<keyword evidence="4" id="KW-1185">Reference proteome</keyword>
<organism evidence="2 4">
    <name type="scientific">Zooshikella ganghwensis</name>
    <dbReference type="NCBI Taxonomy" id="202772"/>
    <lineage>
        <taxon>Bacteria</taxon>
        <taxon>Pseudomonadati</taxon>
        <taxon>Pseudomonadota</taxon>
        <taxon>Gammaproteobacteria</taxon>
        <taxon>Oceanospirillales</taxon>
        <taxon>Zooshikellaceae</taxon>
        <taxon>Zooshikella</taxon>
    </lineage>
</organism>